<keyword evidence="3" id="KW-0645">Protease</keyword>
<evidence type="ECO:0000256" key="2">
    <source>
        <dbReference type="ARBA" id="ARBA00019232"/>
    </source>
</evidence>
<dbReference type="SUPFAM" id="SSF51306">
    <property type="entry name" value="LexA/Signal peptidase"/>
    <property type="match status" value="1"/>
</dbReference>
<dbReference type="Proteomes" id="UP000232149">
    <property type="component" value="Unassembled WGS sequence"/>
</dbReference>
<keyword evidence="3" id="KW-0812">Transmembrane</keyword>
<dbReference type="CDD" id="cd06530">
    <property type="entry name" value="S26_SPase_I"/>
    <property type="match status" value="1"/>
</dbReference>
<dbReference type="AlphaFoldDB" id="A0A2M9YNK0"/>
<dbReference type="EC" id="3.4.21.89" evidence="3"/>
<dbReference type="Pfam" id="PF10502">
    <property type="entry name" value="Peptidase_S26"/>
    <property type="match status" value="1"/>
</dbReference>
<keyword evidence="3" id="KW-0472">Membrane</keyword>
<dbReference type="InterPro" id="IPR000223">
    <property type="entry name" value="Pept_S26A_signal_pept_1"/>
</dbReference>
<evidence type="ECO:0000256" key="1">
    <source>
        <dbReference type="ARBA" id="ARBA00009370"/>
    </source>
</evidence>
<comment type="catalytic activity">
    <reaction evidence="3">
        <text>Cleavage of hydrophobic, N-terminal signal or leader sequences from secreted and periplasmic proteins.</text>
        <dbReference type="EC" id="3.4.21.89"/>
    </reaction>
</comment>
<dbReference type="Gene3D" id="2.10.109.10">
    <property type="entry name" value="Umud Fragment, subunit A"/>
    <property type="match status" value="1"/>
</dbReference>
<dbReference type="PRINTS" id="PR00727">
    <property type="entry name" value="LEADERPTASE"/>
</dbReference>
<name>A0A2M9YNK0_9LEPT</name>
<dbReference type="Proteomes" id="UP000232188">
    <property type="component" value="Unassembled WGS sequence"/>
</dbReference>
<dbReference type="RefSeq" id="WP_100785963.1">
    <property type="nucleotide sequence ID" value="NZ_NPDU01000021.1"/>
</dbReference>
<feature type="transmembrane region" description="Helical" evidence="3">
    <location>
        <begin position="28"/>
        <end position="50"/>
    </location>
</feature>
<feature type="domain" description="Peptidase S26" evidence="4">
    <location>
        <begin position="126"/>
        <end position="294"/>
    </location>
</feature>
<evidence type="ECO:0000313" key="5">
    <source>
        <dbReference type="EMBL" id="PJZ53114.1"/>
    </source>
</evidence>
<dbReference type="InterPro" id="IPR019533">
    <property type="entry name" value="Peptidase_S26"/>
</dbReference>
<comment type="similarity">
    <text evidence="1 3">Belongs to the peptidase S26 family.</text>
</comment>
<dbReference type="GO" id="GO:0016020">
    <property type="term" value="C:membrane"/>
    <property type="evidence" value="ECO:0007669"/>
    <property type="project" value="UniProtKB-SubCell"/>
</dbReference>
<comment type="caution">
    <text evidence="3">Lacks conserved residue(s) required for the propagation of feature annotation.</text>
</comment>
<evidence type="ECO:0000313" key="6">
    <source>
        <dbReference type="EMBL" id="PJZ62097.1"/>
    </source>
</evidence>
<evidence type="ECO:0000313" key="7">
    <source>
        <dbReference type="Proteomes" id="UP000232149"/>
    </source>
</evidence>
<dbReference type="InterPro" id="IPR036286">
    <property type="entry name" value="LexA/Signal_pep-like_sf"/>
</dbReference>
<dbReference type="NCBIfam" id="TIGR02227">
    <property type="entry name" value="sigpep_I_bact"/>
    <property type="match status" value="1"/>
</dbReference>
<protein>
    <recommendedName>
        <fullName evidence="2 3">Signal peptidase I</fullName>
        <ecNumber evidence="3">3.4.21.89</ecNumber>
    </recommendedName>
</protein>
<evidence type="ECO:0000313" key="8">
    <source>
        <dbReference type="Proteomes" id="UP000232188"/>
    </source>
</evidence>
<evidence type="ECO:0000256" key="3">
    <source>
        <dbReference type="RuleBase" id="RU362042"/>
    </source>
</evidence>
<comment type="subcellular location">
    <subcellularLocation>
        <location evidence="3">Membrane</location>
        <topology evidence="3">Single-pass type II membrane protein</topology>
    </subcellularLocation>
</comment>
<keyword evidence="3" id="KW-1133">Transmembrane helix</keyword>
<reference evidence="7 8" key="1">
    <citation type="submission" date="2017-07" db="EMBL/GenBank/DDBJ databases">
        <title>Leptospira spp. isolated from tropical soils.</title>
        <authorList>
            <person name="Thibeaux R."/>
            <person name="Iraola G."/>
            <person name="Ferres I."/>
            <person name="Bierque E."/>
            <person name="Girault D."/>
            <person name="Soupe-Gilbert M.-E."/>
            <person name="Picardeau M."/>
            <person name="Goarant C."/>
        </authorList>
    </citation>
    <scope>NUCLEOTIDE SEQUENCE [LARGE SCALE GENOMIC DNA]</scope>
    <source>
        <strain evidence="5 8">FH2-B-C1</strain>
        <strain evidence="6 7">FH2-B-D1</strain>
    </source>
</reference>
<dbReference type="GO" id="GO:0006465">
    <property type="term" value="P:signal peptide processing"/>
    <property type="evidence" value="ECO:0007669"/>
    <property type="project" value="InterPro"/>
</dbReference>
<feature type="transmembrane region" description="Helical" evidence="3">
    <location>
        <begin position="57"/>
        <end position="76"/>
    </location>
</feature>
<keyword evidence="7" id="KW-1185">Reference proteome</keyword>
<organism evidence="5 8">
    <name type="scientific">Leptospira adleri</name>
    <dbReference type="NCBI Taxonomy" id="2023186"/>
    <lineage>
        <taxon>Bacteria</taxon>
        <taxon>Pseudomonadati</taxon>
        <taxon>Spirochaetota</taxon>
        <taxon>Spirochaetia</taxon>
        <taxon>Leptospirales</taxon>
        <taxon>Leptospiraceae</taxon>
        <taxon>Leptospira</taxon>
    </lineage>
</organism>
<sequence length="340" mass="38647">MKRKIVGIFLNLIFPPFGFYYLRDRFLFWIFYGYSLFAGLLVSVFTYILFENRSGKAALFFLIICLLSNWGILIFATLASEAKTKTSAFRRFPSPYWFLPVSVLFLLFFGIAVDELLKDRILKGKVQLSSGMVPSINVNDTFYITELFYKKELKRGDIVAYQNEKAGRQSLGRIVGLPGETILISEEITSDGFSVTRIFVNGEKVPQERSDKKATNFHSGLDAQERIVLLEALGDRLVPVLESKSDSGIVLFPKVKLAEDELFLLGDNRDGSIDSRMLGPVGFDRLIGKFAFTYLSSNQDRVPSKICNGDSDYFCTIKRFYKIIILGNVRWGYLGFDNSR</sequence>
<dbReference type="EMBL" id="NPDU01000021">
    <property type="protein sequence ID" value="PJZ62097.1"/>
    <property type="molecule type" value="Genomic_DNA"/>
</dbReference>
<feature type="transmembrane region" description="Helical" evidence="3">
    <location>
        <begin position="96"/>
        <end position="117"/>
    </location>
</feature>
<keyword evidence="3" id="KW-0378">Hydrolase</keyword>
<gene>
    <name evidence="5" type="primary">lepB</name>
    <name evidence="6" type="ORF">CH376_09935</name>
    <name evidence="5" type="ORF">CH380_11915</name>
</gene>
<dbReference type="PANTHER" id="PTHR43390">
    <property type="entry name" value="SIGNAL PEPTIDASE I"/>
    <property type="match status" value="1"/>
</dbReference>
<dbReference type="GO" id="GO:0009003">
    <property type="term" value="F:signal peptidase activity"/>
    <property type="evidence" value="ECO:0007669"/>
    <property type="project" value="UniProtKB-EC"/>
</dbReference>
<dbReference type="GO" id="GO:0004252">
    <property type="term" value="F:serine-type endopeptidase activity"/>
    <property type="evidence" value="ECO:0007669"/>
    <property type="project" value="InterPro"/>
</dbReference>
<accession>A0A2M9YNK0</accession>
<feature type="transmembrane region" description="Helical" evidence="3">
    <location>
        <begin position="5"/>
        <end position="22"/>
    </location>
</feature>
<proteinExistence type="inferred from homology"/>
<evidence type="ECO:0000259" key="4">
    <source>
        <dbReference type="Pfam" id="PF10502"/>
    </source>
</evidence>
<dbReference type="PANTHER" id="PTHR43390:SF1">
    <property type="entry name" value="CHLOROPLAST PROCESSING PEPTIDASE"/>
    <property type="match status" value="1"/>
</dbReference>
<dbReference type="EMBL" id="NPDV01000009">
    <property type="protein sequence ID" value="PJZ53114.1"/>
    <property type="molecule type" value="Genomic_DNA"/>
</dbReference>
<comment type="caution">
    <text evidence="5">The sequence shown here is derived from an EMBL/GenBank/DDBJ whole genome shotgun (WGS) entry which is preliminary data.</text>
</comment>